<evidence type="ECO:0000256" key="3">
    <source>
        <dbReference type="ARBA" id="ARBA00023110"/>
    </source>
</evidence>
<keyword evidence="8" id="KW-1185">Reference proteome</keyword>
<comment type="caution">
    <text evidence="7">The sequence shown here is derived from an EMBL/GenBank/DDBJ whole genome shotgun (WGS) entry which is preliminary data.</text>
</comment>
<evidence type="ECO:0000259" key="6">
    <source>
        <dbReference type="PROSITE" id="PS50059"/>
    </source>
</evidence>
<feature type="signal peptide" evidence="5">
    <location>
        <begin position="1"/>
        <end position="21"/>
    </location>
</feature>
<dbReference type="InterPro" id="IPR001179">
    <property type="entry name" value="PPIase_FKBP_dom"/>
</dbReference>
<evidence type="ECO:0000256" key="2">
    <source>
        <dbReference type="ARBA" id="ARBA00013194"/>
    </source>
</evidence>
<reference evidence="7 8" key="1">
    <citation type="submission" date="2020-03" db="EMBL/GenBank/DDBJ databases">
        <title>Tamlana sp. nov, isolated from XXX.</title>
        <authorList>
            <person name="Cao W.R."/>
        </authorList>
    </citation>
    <scope>NUCLEOTIDE SEQUENCE [LARGE SCALE GENOMIC DNA]</scope>
    <source>
        <strain evidence="7 8">HST1-43</strain>
    </source>
</reference>
<dbReference type="Gene3D" id="3.10.50.40">
    <property type="match status" value="1"/>
</dbReference>
<dbReference type="PROSITE" id="PS51257">
    <property type="entry name" value="PROKAR_LIPOPROTEIN"/>
    <property type="match status" value="1"/>
</dbReference>
<keyword evidence="4" id="KW-0413">Isomerase</keyword>
<dbReference type="InterPro" id="IPR046357">
    <property type="entry name" value="PPIase_dom_sf"/>
</dbReference>
<evidence type="ECO:0000313" key="8">
    <source>
        <dbReference type="Proteomes" id="UP000760545"/>
    </source>
</evidence>
<gene>
    <name evidence="7" type="ORF">HC176_09530</name>
</gene>
<dbReference type="SUPFAM" id="SSF54534">
    <property type="entry name" value="FKBP-like"/>
    <property type="match status" value="1"/>
</dbReference>
<evidence type="ECO:0000256" key="1">
    <source>
        <dbReference type="ARBA" id="ARBA00000971"/>
    </source>
</evidence>
<feature type="domain" description="PPIase FKBP-type" evidence="6">
    <location>
        <begin position="126"/>
        <end position="230"/>
    </location>
</feature>
<accession>A0ABX1DBI9</accession>
<dbReference type="Proteomes" id="UP000760545">
    <property type="component" value="Unassembled WGS sequence"/>
</dbReference>
<dbReference type="EC" id="5.2.1.8" evidence="2 4"/>
<organism evidence="7 8">
    <name type="scientific">Tamlana crocina</name>
    <dbReference type="NCBI Taxonomy" id="393006"/>
    <lineage>
        <taxon>Bacteria</taxon>
        <taxon>Pseudomonadati</taxon>
        <taxon>Bacteroidota</taxon>
        <taxon>Flavobacteriia</taxon>
        <taxon>Flavobacteriales</taxon>
        <taxon>Flavobacteriaceae</taxon>
        <taxon>Tamlana</taxon>
    </lineage>
</organism>
<comment type="catalytic activity">
    <reaction evidence="1 4">
        <text>[protein]-peptidylproline (omega=180) = [protein]-peptidylproline (omega=0)</text>
        <dbReference type="Rhea" id="RHEA:16237"/>
        <dbReference type="Rhea" id="RHEA-COMP:10747"/>
        <dbReference type="Rhea" id="RHEA-COMP:10748"/>
        <dbReference type="ChEBI" id="CHEBI:83833"/>
        <dbReference type="ChEBI" id="CHEBI:83834"/>
        <dbReference type="EC" id="5.2.1.8"/>
    </reaction>
</comment>
<name>A0ABX1DBI9_9FLAO</name>
<keyword evidence="5" id="KW-0732">Signal</keyword>
<dbReference type="EMBL" id="JAAVJS010000011">
    <property type="protein sequence ID" value="NJX15731.1"/>
    <property type="molecule type" value="Genomic_DNA"/>
</dbReference>
<feature type="chain" id="PRO_5046915056" description="peptidylprolyl isomerase" evidence="5">
    <location>
        <begin position="22"/>
        <end position="356"/>
    </location>
</feature>
<keyword evidence="3 4" id="KW-0697">Rotamase</keyword>
<dbReference type="PROSITE" id="PS50059">
    <property type="entry name" value="FKBP_PPIASE"/>
    <property type="match status" value="1"/>
</dbReference>
<dbReference type="RefSeq" id="WP_167917958.1">
    <property type="nucleotide sequence ID" value="NZ_JAAVJS010000011.1"/>
</dbReference>
<evidence type="ECO:0000256" key="4">
    <source>
        <dbReference type="PROSITE-ProRule" id="PRU00277"/>
    </source>
</evidence>
<protein>
    <recommendedName>
        <fullName evidence="2 4">peptidylprolyl isomerase</fullName>
        <ecNumber evidence="2 4">5.2.1.8</ecNumber>
    </recommendedName>
</protein>
<sequence length="356" mass="39721">MNIKKFSLLVVAALLVFTACKKDDDASDVPVIEIRDRAEQQAADMDSINKYLRNHYYNKSYFTGNSDPRIADLVITEITNEVIPPEADSLLINAVGDPKSTVYEGVDYQFYILEINKGGGKTPTFADNIRYIYEGFTLDNAIFDETSSPVESDLAPGVQNRSLISGWGKAMPFFKAASNFEINNDGTVSYVDPGVGVMFLPSGLAYFSQSRPGIPSYHPICFKFELYQTFVNDHDGDGIPSYIEDVDKNGILDDNTDDDTFRNSSGFIAPLLDYFDTDDDNDGIPTRDELESITYTINTNIGEEEPNFEGNAIEFVQSRTESNGVITIKTKKLVDSNGDDKWDYLDDTIKIRNSND</sequence>
<proteinExistence type="predicted"/>
<evidence type="ECO:0000256" key="5">
    <source>
        <dbReference type="SAM" id="SignalP"/>
    </source>
</evidence>
<evidence type="ECO:0000313" key="7">
    <source>
        <dbReference type="EMBL" id="NJX15731.1"/>
    </source>
</evidence>